<evidence type="ECO:0000313" key="1">
    <source>
        <dbReference type="EMBL" id="CAG7663003.1"/>
    </source>
</evidence>
<comment type="caution">
    <text evidence="1">The sequence shown here is derived from an EMBL/GenBank/DDBJ whole genome shotgun (WGS) entry which is preliminary data.</text>
</comment>
<dbReference type="Proteomes" id="UP000708208">
    <property type="component" value="Unassembled WGS sequence"/>
</dbReference>
<evidence type="ECO:0000313" key="2">
    <source>
        <dbReference type="Proteomes" id="UP000708208"/>
    </source>
</evidence>
<organism evidence="1 2">
    <name type="scientific">Allacma fusca</name>
    <dbReference type="NCBI Taxonomy" id="39272"/>
    <lineage>
        <taxon>Eukaryota</taxon>
        <taxon>Metazoa</taxon>
        <taxon>Ecdysozoa</taxon>
        <taxon>Arthropoda</taxon>
        <taxon>Hexapoda</taxon>
        <taxon>Collembola</taxon>
        <taxon>Symphypleona</taxon>
        <taxon>Sminthuridae</taxon>
        <taxon>Allacma</taxon>
    </lineage>
</organism>
<dbReference type="EMBL" id="CAJVCH010008276">
    <property type="protein sequence ID" value="CAG7663003.1"/>
    <property type="molecule type" value="Genomic_DNA"/>
</dbReference>
<reference evidence="1" key="1">
    <citation type="submission" date="2021-06" db="EMBL/GenBank/DDBJ databases">
        <authorList>
            <person name="Hodson N. C."/>
            <person name="Mongue J. A."/>
            <person name="Jaron S. K."/>
        </authorList>
    </citation>
    <scope>NUCLEOTIDE SEQUENCE</scope>
</reference>
<gene>
    <name evidence="1" type="ORF">AFUS01_LOCUS1478</name>
</gene>
<sequence length="11" mass="1317">PNQRDFENNAI</sequence>
<accession>A0A8J2NRB9</accession>
<name>A0A8J2NRB9_9HEXA</name>
<keyword evidence="2" id="KW-1185">Reference proteome</keyword>
<protein>
    <submittedName>
        <fullName evidence="1">Uncharacterized protein</fullName>
    </submittedName>
</protein>
<proteinExistence type="predicted"/>
<feature type="non-terminal residue" evidence="1">
    <location>
        <position position="1"/>
    </location>
</feature>